<dbReference type="InterPro" id="IPR029023">
    <property type="entry name" value="Tensin_phosphatase"/>
</dbReference>
<dbReference type="PANTHER" id="PTHR12305:SF81">
    <property type="entry name" value="PHOSPHATIDYLINOSITOL 3,4,5-TRISPHOSPHATE 3-PHOSPHATASE AND DUAL-SPECIFICITY PROTEIN PHOSPHATASE PTEN"/>
    <property type="match status" value="1"/>
</dbReference>
<dbReference type="InterPro" id="IPR016130">
    <property type="entry name" value="Tyr_Pase_AS"/>
</dbReference>
<dbReference type="GO" id="GO:0043491">
    <property type="term" value="P:phosphatidylinositol 3-kinase/protein kinase B signal transduction"/>
    <property type="evidence" value="ECO:0007669"/>
    <property type="project" value="TreeGrafter"/>
</dbReference>
<dbReference type="GeneID" id="20376803"/>
<dbReference type="InterPro" id="IPR000387">
    <property type="entry name" value="Tyr_Pase_dom"/>
</dbReference>
<dbReference type="OMA" id="NFCPVKE"/>
<evidence type="ECO:0000259" key="4">
    <source>
        <dbReference type="PROSITE" id="PS50056"/>
    </source>
</evidence>
<dbReference type="GO" id="GO:0051896">
    <property type="term" value="P:regulation of phosphatidylinositol 3-kinase/protein kinase B signal transduction"/>
    <property type="evidence" value="ECO:0007669"/>
    <property type="project" value="TreeGrafter"/>
</dbReference>
<dbReference type="InterPro" id="IPR051281">
    <property type="entry name" value="Dual-spec_lipid-protein_phosph"/>
</dbReference>
<dbReference type="PROSITE" id="PS51181">
    <property type="entry name" value="PPASE_TENSIN"/>
    <property type="match status" value="1"/>
</dbReference>
<name>R9AHK5_WALI9</name>
<dbReference type="PROSITE" id="PS00383">
    <property type="entry name" value="TYR_PHOSPHATASE_1"/>
    <property type="match status" value="1"/>
</dbReference>
<evidence type="ECO:0000256" key="1">
    <source>
        <dbReference type="ARBA" id="ARBA00013015"/>
    </source>
</evidence>
<dbReference type="RefSeq" id="XP_009267335.1">
    <property type="nucleotide sequence ID" value="XM_009269060.1"/>
</dbReference>
<dbReference type="Proteomes" id="UP000014064">
    <property type="component" value="Unassembled WGS sequence"/>
</dbReference>
<dbReference type="Pfam" id="PF22784">
    <property type="entry name" value="PTP-SAK"/>
    <property type="match status" value="1"/>
</dbReference>
<dbReference type="Gene3D" id="3.90.190.10">
    <property type="entry name" value="Protein tyrosine phosphatase superfamily"/>
    <property type="match status" value="1"/>
</dbReference>
<feature type="compositionally biased region" description="Low complexity" evidence="3">
    <location>
        <begin position="211"/>
        <end position="232"/>
    </location>
</feature>
<dbReference type="GO" id="GO:0005634">
    <property type="term" value="C:nucleus"/>
    <property type="evidence" value="ECO:0007669"/>
    <property type="project" value="TreeGrafter"/>
</dbReference>
<dbReference type="PANTHER" id="PTHR12305">
    <property type="entry name" value="PHOSPHATASE WITH HOMOLOGY TO TENSIN"/>
    <property type="match status" value="1"/>
</dbReference>
<dbReference type="OrthoDB" id="5632at2759"/>
<feature type="region of interest" description="Disordered" evidence="3">
    <location>
        <begin position="210"/>
        <end position="236"/>
    </location>
</feature>
<dbReference type="STRING" id="1299270.R9AHK5"/>
<dbReference type="EMBL" id="KE007229">
    <property type="protein sequence ID" value="EOR01615.1"/>
    <property type="molecule type" value="Genomic_DNA"/>
</dbReference>
<dbReference type="GO" id="GO:0005886">
    <property type="term" value="C:plasma membrane"/>
    <property type="evidence" value="ECO:0007669"/>
    <property type="project" value="TreeGrafter"/>
</dbReference>
<protein>
    <recommendedName>
        <fullName evidence="1">phosphatidylinositol-3,4,5-trisphosphate 3-phosphatase</fullName>
        <ecNumber evidence="1">3.1.3.67</ecNumber>
    </recommendedName>
</protein>
<dbReference type="HOGENOM" id="CLU_026170_0_0_1"/>
<feature type="domain" description="Tyrosine specific protein phosphatases" evidence="4">
    <location>
        <begin position="114"/>
        <end position="149"/>
    </location>
</feature>
<evidence type="ECO:0000259" key="5">
    <source>
        <dbReference type="PROSITE" id="PS51181"/>
    </source>
</evidence>
<evidence type="ECO:0000313" key="6">
    <source>
        <dbReference type="EMBL" id="EOR01615.1"/>
    </source>
</evidence>
<dbReference type="AlphaFoldDB" id="R9AHK5"/>
<dbReference type="GO" id="GO:0048870">
    <property type="term" value="P:cell motility"/>
    <property type="evidence" value="ECO:0007669"/>
    <property type="project" value="TreeGrafter"/>
</dbReference>
<dbReference type="GO" id="GO:0016314">
    <property type="term" value="F:phosphatidylinositol-3,4,5-trisphosphate 3-phosphatase activity"/>
    <property type="evidence" value="ECO:0007669"/>
    <property type="project" value="UniProtKB-EC"/>
</dbReference>
<keyword evidence="2" id="KW-0378">Hydrolase</keyword>
<dbReference type="KEGG" id="wic:J056_003851"/>
<dbReference type="GO" id="GO:0005829">
    <property type="term" value="C:cytosol"/>
    <property type="evidence" value="ECO:0007669"/>
    <property type="project" value="TreeGrafter"/>
</dbReference>
<dbReference type="PROSITE" id="PS50056">
    <property type="entry name" value="TYR_PHOSPHATASE_2"/>
    <property type="match status" value="1"/>
</dbReference>
<dbReference type="eggNOG" id="KOG2283">
    <property type="taxonomic scope" value="Eukaryota"/>
</dbReference>
<dbReference type="InterPro" id="IPR029021">
    <property type="entry name" value="Prot-tyrosine_phosphatase-like"/>
</dbReference>
<proteinExistence type="predicted"/>
<dbReference type="GO" id="GO:0042995">
    <property type="term" value="C:cell projection"/>
    <property type="evidence" value="ECO:0007669"/>
    <property type="project" value="TreeGrafter"/>
</dbReference>
<gene>
    <name evidence="6" type="ORF">J056_003851</name>
</gene>
<sequence length="401" mass="46039">MAQMTKYIQRVASGPKQRFRDPETDTDLDLSYISDNIIIMGYPTPANNYQAVFRNNQDQVRKLLESRHGRNWRIYNLCPCHENKYDPAYFYNQVVRYPFPDHHAPPLALIKVAVKNMGRYLSENAENVVVVHCKAGKGRSGTIACCLLLTLAELPPPSRHVSNRPRHSYYPSGNEIDADQSRPSQLKTHQGHAKSDASAVQRLVEPHIIPSAASSTSHLTTTEATENSNSTLPPALERAEDVLKLHTHRRMKTKESNKTKEKDVSRWRMGVSIPSQRRFIEYFARELANEVVHNSHNVRVWRVTVRLSENFGKLAKTIVGLGNTRLCLHFARYTDDYVEALQDGVNNDDESFSIQDDRWDKEKMVHRFAETDEYTTEEDDQVGHQNLNLYARSNPQLQPRM</sequence>
<dbReference type="InterPro" id="IPR057023">
    <property type="entry name" value="PTP-SAK"/>
</dbReference>
<dbReference type="GO" id="GO:0046856">
    <property type="term" value="P:phosphatidylinositol dephosphorylation"/>
    <property type="evidence" value="ECO:0007669"/>
    <property type="project" value="TreeGrafter"/>
</dbReference>
<dbReference type="SUPFAM" id="SSF52799">
    <property type="entry name" value="(Phosphotyrosine protein) phosphatases II"/>
    <property type="match status" value="1"/>
</dbReference>
<organism evidence="6 7">
    <name type="scientific">Wallemia ichthyophaga (strain EXF-994 / CBS 113033)</name>
    <dbReference type="NCBI Taxonomy" id="1299270"/>
    <lineage>
        <taxon>Eukaryota</taxon>
        <taxon>Fungi</taxon>
        <taxon>Dikarya</taxon>
        <taxon>Basidiomycota</taxon>
        <taxon>Wallemiomycotina</taxon>
        <taxon>Wallemiomycetes</taxon>
        <taxon>Wallemiales</taxon>
        <taxon>Wallemiaceae</taxon>
        <taxon>Wallemia</taxon>
    </lineage>
</organism>
<keyword evidence="7" id="KW-1185">Reference proteome</keyword>
<feature type="domain" description="Phosphatase tensin-type" evidence="5">
    <location>
        <begin position="19"/>
        <end position="290"/>
    </location>
</feature>
<reference evidence="7" key="1">
    <citation type="journal article" date="2013" name="BMC Genomics">
        <title>Genome and transcriptome sequencing of the halophilic fungus Wallemia ichthyophaga: haloadaptations present and absent.</title>
        <authorList>
            <person name="Zajc J."/>
            <person name="Liu Y."/>
            <person name="Dai W."/>
            <person name="Yang Z."/>
            <person name="Hu J."/>
            <person name="Gostincar C."/>
            <person name="Gunde-Cimerman N."/>
        </authorList>
    </citation>
    <scope>NUCLEOTIDE SEQUENCE [LARGE SCALE GENOMIC DNA]</scope>
    <source>
        <strain evidence="7">EXF-994 / CBS 113033</strain>
    </source>
</reference>
<evidence type="ECO:0000256" key="3">
    <source>
        <dbReference type="SAM" id="MobiDB-lite"/>
    </source>
</evidence>
<evidence type="ECO:0000256" key="2">
    <source>
        <dbReference type="ARBA" id="ARBA00022801"/>
    </source>
</evidence>
<feature type="region of interest" description="Disordered" evidence="3">
    <location>
        <begin position="157"/>
        <end position="198"/>
    </location>
</feature>
<dbReference type="GO" id="GO:0004725">
    <property type="term" value="F:protein tyrosine phosphatase activity"/>
    <property type="evidence" value="ECO:0007669"/>
    <property type="project" value="TreeGrafter"/>
</dbReference>
<evidence type="ECO:0000313" key="7">
    <source>
        <dbReference type="Proteomes" id="UP000014064"/>
    </source>
</evidence>
<accession>R9AHK5</accession>
<dbReference type="EC" id="3.1.3.67" evidence="1"/>